<accession>A0A5C4R1F9</accession>
<evidence type="ECO:0000256" key="1">
    <source>
        <dbReference type="SAM" id="Phobius"/>
    </source>
</evidence>
<keyword evidence="1" id="KW-1133">Transmembrane helix</keyword>
<organism evidence="3 4">
    <name type="scientific">Paracoccus haeundaensis</name>
    <dbReference type="NCBI Taxonomy" id="225362"/>
    <lineage>
        <taxon>Bacteria</taxon>
        <taxon>Pseudomonadati</taxon>
        <taxon>Pseudomonadota</taxon>
        <taxon>Alphaproteobacteria</taxon>
        <taxon>Rhodobacterales</taxon>
        <taxon>Paracoccaceae</taxon>
        <taxon>Paracoccus</taxon>
    </lineage>
</organism>
<dbReference type="RefSeq" id="WP_139599667.1">
    <property type="nucleotide sequence ID" value="NZ_VDDC01000054.1"/>
</dbReference>
<feature type="transmembrane region" description="Helical" evidence="1">
    <location>
        <begin position="127"/>
        <end position="146"/>
    </location>
</feature>
<reference evidence="3 4" key="1">
    <citation type="submission" date="2019-06" db="EMBL/GenBank/DDBJ databases">
        <authorList>
            <person name="Li J."/>
        </authorList>
    </citation>
    <scope>NUCLEOTIDE SEQUENCE [LARGE SCALE GENOMIC DNA]</scope>
    <source>
        <strain evidence="3 4">CGMCC 1.8012</strain>
    </source>
</reference>
<dbReference type="AlphaFoldDB" id="A0A5C4R1F9"/>
<dbReference type="Proteomes" id="UP000304880">
    <property type="component" value="Unassembled WGS sequence"/>
</dbReference>
<keyword evidence="1" id="KW-0812">Transmembrane</keyword>
<dbReference type="EMBL" id="VDDC01000054">
    <property type="protein sequence ID" value="TNH37703.1"/>
    <property type="molecule type" value="Genomic_DNA"/>
</dbReference>
<gene>
    <name evidence="3" type="ORF">FHD67_18800</name>
</gene>
<keyword evidence="4" id="KW-1185">Reference proteome</keyword>
<proteinExistence type="predicted"/>
<name>A0A5C4R1F9_9RHOB</name>
<keyword evidence="1" id="KW-0472">Membrane</keyword>
<evidence type="ECO:0000313" key="3">
    <source>
        <dbReference type="EMBL" id="TNH37703.1"/>
    </source>
</evidence>
<sequence length="154" mass="15924">MAAPGGAGKGADLPDVLTAGLFIGFGALGLWLARDLDQGTLAQMGPGFLPRAVCIGLLVLGGITGFAALRRGAEPIEAIRLRPLLVITLAIVGFAYLAEWLGFVLASGWLIIVGSLADPGGRWRTTLLLAAGLTLFGALVFIYGLGVQMPLWPV</sequence>
<feature type="transmembrane region" description="Helical" evidence="1">
    <location>
        <begin position="12"/>
        <end position="33"/>
    </location>
</feature>
<evidence type="ECO:0000259" key="2">
    <source>
        <dbReference type="Pfam" id="PF07331"/>
    </source>
</evidence>
<dbReference type="InterPro" id="IPR009936">
    <property type="entry name" value="DUF1468"/>
</dbReference>
<feature type="domain" description="DUF1468" evidence="2">
    <location>
        <begin position="18"/>
        <end position="150"/>
    </location>
</feature>
<protein>
    <submittedName>
        <fullName evidence="3">Tripartite tricarboxylate transporter TctB family protein</fullName>
    </submittedName>
</protein>
<evidence type="ECO:0000313" key="4">
    <source>
        <dbReference type="Proteomes" id="UP000304880"/>
    </source>
</evidence>
<feature type="transmembrane region" description="Helical" evidence="1">
    <location>
        <begin position="81"/>
        <end position="97"/>
    </location>
</feature>
<dbReference type="Pfam" id="PF07331">
    <property type="entry name" value="TctB"/>
    <property type="match status" value="1"/>
</dbReference>
<comment type="caution">
    <text evidence="3">The sequence shown here is derived from an EMBL/GenBank/DDBJ whole genome shotgun (WGS) entry which is preliminary data.</text>
</comment>
<feature type="transmembrane region" description="Helical" evidence="1">
    <location>
        <begin position="48"/>
        <end position="69"/>
    </location>
</feature>